<dbReference type="WBParaSite" id="HNAJ_0000064401-mRNA-1">
    <property type="protein sequence ID" value="HNAJ_0000064401-mRNA-1"/>
    <property type="gene ID" value="HNAJ_0000064401"/>
</dbReference>
<keyword evidence="3" id="KW-1185">Reference proteome</keyword>
<accession>A0A0R3T1A3</accession>
<evidence type="ECO:0000313" key="3">
    <source>
        <dbReference type="Proteomes" id="UP000278807"/>
    </source>
</evidence>
<sequence>MYSRRNFTVSFLILVCLIISRLSAIESDWGTFCQIEEKERAICYLNCFEDIFHLPFKNLDLLLISGLVVFQNSDKCDRNLGVETFEQFKNLKEFYYTGAICPFSKLPNISNLNRMQIQIDMKGKVPSELGTYETTNQTILPNIKKLAISRICCDLFGRNFIAPQLEDLKFHCLRKRAFITGVERSYGDLLHFTAPRLKRLDFIEDGLGFPVSYVGNLPELNFLSIIKNSKLSKIPPPEPISNHLNLSSLREIIYSDPNEPNLLQCLELGDVNLTRIYFAYPIPTCSSAWRCPSCHPNGTNDSQNVTIVAKSKINTKMSHFLPNITLNTTSLVFEHSPLLIIDSEAMSRFSHLRIFQVKTTESENGKAILLGNPFKTLQRPMELQFLRLSLLECDCLEYSSLSWLKTQNALIEGEIECPRLETNKWFKIADFLNAMTNSCSYITSEDILSDLNLQRIARLKVNDSGNLARPSLIMGLIYFLFKLF</sequence>
<dbReference type="AlphaFoldDB" id="A0A0R3T1A3"/>
<dbReference type="OrthoDB" id="6250031at2759"/>
<evidence type="ECO:0000256" key="1">
    <source>
        <dbReference type="SAM" id="SignalP"/>
    </source>
</evidence>
<evidence type="ECO:0000313" key="4">
    <source>
        <dbReference type="WBParaSite" id="HNAJ_0000064401-mRNA-1"/>
    </source>
</evidence>
<reference evidence="2 3" key="2">
    <citation type="submission" date="2018-11" db="EMBL/GenBank/DDBJ databases">
        <authorList>
            <consortium name="Pathogen Informatics"/>
        </authorList>
    </citation>
    <scope>NUCLEOTIDE SEQUENCE [LARGE SCALE GENOMIC DNA]</scope>
</reference>
<dbReference type="Proteomes" id="UP000278807">
    <property type="component" value="Unassembled WGS sequence"/>
</dbReference>
<gene>
    <name evidence="2" type="ORF">HNAJ_LOCUS644</name>
</gene>
<dbReference type="EMBL" id="UZAE01000194">
    <property type="protein sequence ID" value="VDN96503.1"/>
    <property type="molecule type" value="Genomic_DNA"/>
</dbReference>
<proteinExistence type="predicted"/>
<reference evidence="4" key="1">
    <citation type="submission" date="2017-02" db="UniProtKB">
        <authorList>
            <consortium name="WormBaseParasite"/>
        </authorList>
    </citation>
    <scope>IDENTIFICATION</scope>
</reference>
<protein>
    <submittedName>
        <fullName evidence="4">Receptor L-domain domain-containing protein</fullName>
    </submittedName>
</protein>
<evidence type="ECO:0000313" key="2">
    <source>
        <dbReference type="EMBL" id="VDN96503.1"/>
    </source>
</evidence>
<feature type="chain" id="PRO_5043131577" evidence="1">
    <location>
        <begin position="25"/>
        <end position="484"/>
    </location>
</feature>
<feature type="signal peptide" evidence="1">
    <location>
        <begin position="1"/>
        <end position="24"/>
    </location>
</feature>
<organism evidence="4">
    <name type="scientific">Rodentolepis nana</name>
    <name type="common">Dwarf tapeworm</name>
    <name type="synonym">Hymenolepis nana</name>
    <dbReference type="NCBI Taxonomy" id="102285"/>
    <lineage>
        <taxon>Eukaryota</taxon>
        <taxon>Metazoa</taxon>
        <taxon>Spiralia</taxon>
        <taxon>Lophotrochozoa</taxon>
        <taxon>Platyhelminthes</taxon>
        <taxon>Cestoda</taxon>
        <taxon>Eucestoda</taxon>
        <taxon>Cyclophyllidea</taxon>
        <taxon>Hymenolepididae</taxon>
        <taxon>Rodentolepis</taxon>
    </lineage>
</organism>
<name>A0A0R3T1A3_RODNA</name>
<keyword evidence="1" id="KW-0732">Signal</keyword>